<feature type="domain" description="YbaK/aminoacyl-tRNA synthetase-associated" evidence="2">
    <location>
        <begin position="23"/>
        <end position="147"/>
    </location>
</feature>
<dbReference type="Gene3D" id="3.90.960.10">
    <property type="entry name" value="YbaK/aminoacyl-tRNA synthetase-associated domain"/>
    <property type="match status" value="1"/>
</dbReference>
<dbReference type="EMBL" id="QUQO01000001">
    <property type="protein sequence ID" value="RFB05255.1"/>
    <property type="molecule type" value="Genomic_DNA"/>
</dbReference>
<dbReference type="SUPFAM" id="SSF55826">
    <property type="entry name" value="YbaK/ProRS associated domain"/>
    <property type="match status" value="1"/>
</dbReference>
<proteinExistence type="inferred from homology"/>
<evidence type="ECO:0000256" key="1">
    <source>
        <dbReference type="ARBA" id="ARBA00010201"/>
    </source>
</evidence>
<dbReference type="Proteomes" id="UP000264589">
    <property type="component" value="Unassembled WGS sequence"/>
</dbReference>
<keyword evidence="3" id="KW-0030">Aminoacyl-tRNA synthetase</keyword>
<dbReference type="CDD" id="cd04335">
    <property type="entry name" value="PrdX_deacylase"/>
    <property type="match status" value="1"/>
</dbReference>
<dbReference type="Pfam" id="PF04073">
    <property type="entry name" value="tRNA_edit"/>
    <property type="match status" value="1"/>
</dbReference>
<keyword evidence="3" id="KW-0436">Ligase</keyword>
<evidence type="ECO:0000313" key="4">
    <source>
        <dbReference type="Proteomes" id="UP000264589"/>
    </source>
</evidence>
<dbReference type="GO" id="GO:0002161">
    <property type="term" value="F:aminoacyl-tRNA deacylase activity"/>
    <property type="evidence" value="ECO:0007669"/>
    <property type="project" value="InterPro"/>
</dbReference>
<dbReference type="OrthoDB" id="5145315at2"/>
<dbReference type="PANTHER" id="PTHR31423:SF3">
    <property type="entry name" value="PROLYL-TRNA SYNTHETASE ASSOCIATED DOMAIN-CONTAINING PROTEIN 1-RELATED"/>
    <property type="match status" value="1"/>
</dbReference>
<evidence type="ECO:0000259" key="2">
    <source>
        <dbReference type="Pfam" id="PF04073"/>
    </source>
</evidence>
<reference evidence="3 4" key="1">
    <citation type="submission" date="2018-08" db="EMBL/GenBank/DDBJ databases">
        <title>Parvularcula sp. SM1705, isolated from surface water of the South Sea China.</title>
        <authorList>
            <person name="Sun L."/>
        </authorList>
    </citation>
    <scope>NUCLEOTIDE SEQUENCE [LARGE SCALE GENOMIC DNA]</scope>
    <source>
        <strain evidence="3 4">SM1705</strain>
    </source>
</reference>
<evidence type="ECO:0000313" key="3">
    <source>
        <dbReference type="EMBL" id="RFB05255.1"/>
    </source>
</evidence>
<dbReference type="InterPro" id="IPR036754">
    <property type="entry name" value="YbaK/aa-tRNA-synt-asso_dom_sf"/>
</dbReference>
<dbReference type="InParanoid" id="A0A371RIJ4"/>
<dbReference type="AlphaFoldDB" id="A0A371RIJ4"/>
<organism evidence="3 4">
    <name type="scientific">Parvularcula marina</name>
    <dbReference type="NCBI Taxonomy" id="2292771"/>
    <lineage>
        <taxon>Bacteria</taxon>
        <taxon>Pseudomonadati</taxon>
        <taxon>Pseudomonadota</taxon>
        <taxon>Alphaproteobacteria</taxon>
        <taxon>Parvularculales</taxon>
        <taxon>Parvularculaceae</taxon>
        <taxon>Parvularcula</taxon>
    </lineage>
</organism>
<name>A0A371RIJ4_9PROT</name>
<dbReference type="GO" id="GO:0004812">
    <property type="term" value="F:aminoacyl-tRNA ligase activity"/>
    <property type="evidence" value="ECO:0007669"/>
    <property type="project" value="UniProtKB-KW"/>
</dbReference>
<keyword evidence="4" id="KW-1185">Reference proteome</keyword>
<gene>
    <name evidence="3" type="ORF">DX908_08295</name>
</gene>
<dbReference type="InterPro" id="IPR007214">
    <property type="entry name" value="YbaK/aa-tRNA-synth-assoc-dom"/>
</dbReference>
<dbReference type="RefSeq" id="WP_116391887.1">
    <property type="nucleotide sequence ID" value="NZ_QUQO01000001.1"/>
</dbReference>
<comment type="caution">
    <text evidence="3">The sequence shown here is derived from an EMBL/GenBank/DDBJ whole genome shotgun (WGS) entry which is preliminary data.</text>
</comment>
<accession>A0A371RIJ4</accession>
<dbReference type="PANTHER" id="PTHR31423">
    <property type="entry name" value="YBAK DOMAIN-CONTAINING PROTEIN"/>
    <property type="match status" value="1"/>
</dbReference>
<comment type="similarity">
    <text evidence="1">Belongs to the PRORSD1 family.</text>
</comment>
<dbReference type="InterPro" id="IPR040285">
    <property type="entry name" value="ProX/PRXD1"/>
</dbReference>
<protein>
    <submittedName>
        <fullName evidence="3">Prolyl-tRNA synthetase associated domain-containing protein</fullName>
    </submittedName>
</protein>
<sequence length="169" mass="18096">MPSEDDLHRWFSSHGFAIEQREHPATPTVADAKRIKVELPPGHSKSLLVEGKGGDLTLICARGEIRADLKALSTTLGTRRFSFAGEETMVETLGVRPGSLTPLALINDTGRKIARVVLDAPLMKEAAIWCHPLRNTASVGVPPEAIIAFITDHHGAPVLIDVAAPENGA</sequence>